<evidence type="ECO:0000313" key="2">
    <source>
        <dbReference type="Proteomes" id="UP001143910"/>
    </source>
</evidence>
<keyword evidence="2" id="KW-1185">Reference proteome</keyword>
<organism evidence="1 2">
    <name type="scientific">Zarea fungicola</name>
    <dbReference type="NCBI Taxonomy" id="93591"/>
    <lineage>
        <taxon>Eukaryota</taxon>
        <taxon>Fungi</taxon>
        <taxon>Dikarya</taxon>
        <taxon>Ascomycota</taxon>
        <taxon>Pezizomycotina</taxon>
        <taxon>Sordariomycetes</taxon>
        <taxon>Hypocreomycetidae</taxon>
        <taxon>Hypocreales</taxon>
        <taxon>Cordycipitaceae</taxon>
        <taxon>Zarea</taxon>
    </lineage>
</organism>
<dbReference type="EMBL" id="JANJQO010000033">
    <property type="protein sequence ID" value="KAJ2983364.1"/>
    <property type="molecule type" value="Genomic_DNA"/>
</dbReference>
<accession>A0ACC1NY61</accession>
<name>A0ACC1NY61_9HYPO</name>
<gene>
    <name evidence="1" type="ORF">NQ176_g744</name>
</gene>
<evidence type="ECO:0000313" key="1">
    <source>
        <dbReference type="EMBL" id="KAJ2983364.1"/>
    </source>
</evidence>
<protein>
    <submittedName>
        <fullName evidence="1">Uncharacterized protein</fullName>
    </submittedName>
</protein>
<proteinExistence type="predicted"/>
<comment type="caution">
    <text evidence="1">The sequence shown here is derived from an EMBL/GenBank/DDBJ whole genome shotgun (WGS) entry which is preliminary data.</text>
</comment>
<reference evidence="1" key="1">
    <citation type="submission" date="2022-08" db="EMBL/GenBank/DDBJ databases">
        <title>Genome Sequence of Lecanicillium fungicola.</title>
        <authorList>
            <person name="Buettner E."/>
        </authorList>
    </citation>
    <scope>NUCLEOTIDE SEQUENCE</scope>
    <source>
        <strain evidence="1">Babe33</strain>
    </source>
</reference>
<dbReference type="Proteomes" id="UP001143910">
    <property type="component" value="Unassembled WGS sequence"/>
</dbReference>
<sequence>MSPLPGFSNNLLQTRAELVEAATAFLSPLAKYTSPGCTRVKLPFDSGTLYDETAARLEGFARPLWVTGALLASGECNEESVARLITGLSHGTDPQHHEYWGDIGDMDQRMVETESISFTLLASPRHVLWDRLEGRTRENIAKWFLQLNGKELPRVNWLWFRVFTNTVLVKLCALDTPEIKKQMEADLAELDSFYLQDGWSSDGKWRQADLDDAEFDLLRKTGKVHSIKPDRCADYYSGSFAIQFSQLLYVRFAGDMDPERTSRYMQQARDFGTQIWRYFDDNGAAIPFGRSMIYRFCCAAFFAALGVASVPNMPEPLSRPGDTKGFLLRHLRWWAQRSSSIFHVDGTLNLGWLYANMYLTEDYNSPQSVFWAMKPFIAIMLPSTHEFWTDSEGPYPSMARESPVFLCSAPRQILCNRPGSHHFLLSSAQFTSLPWKGAAAKYGKFAYSSSFGFSVPTGSVTLQQLAPDNTLACSRDGTQTWTTKWKCREPILGTCAVHSRGGHVEELPTMSVIWYPWEDRAVSVSTLIIPPSARWPDWHIRLHRVRIADAGVRTLHLAEGGFAVNGQAKNDSQLLLSLPLEVSSFDNSTTESLEGFALENSACAAFSQAGSSGIAATFTRQSGQGIETEASVLKPEANTNIVAPRSLIPSVAWSVTDVQQDDEFLLCSSIFAQSSESALNSTASTSPSAAWLDRPCIGKNNADVLGVSEYINVNTD</sequence>